<dbReference type="EMBL" id="MK072083">
    <property type="protein sequence ID" value="AYV78557.1"/>
    <property type="molecule type" value="Genomic_DNA"/>
</dbReference>
<accession>A0A3G4ZUI8</accession>
<organism evidence="1">
    <name type="scientific">Edafosvirus sp</name>
    <dbReference type="NCBI Taxonomy" id="2487765"/>
    <lineage>
        <taxon>Viruses</taxon>
        <taxon>Varidnaviria</taxon>
        <taxon>Bamfordvirae</taxon>
        <taxon>Nucleocytoviricota</taxon>
        <taxon>Megaviricetes</taxon>
        <taxon>Imitervirales</taxon>
        <taxon>Mimiviridae</taxon>
        <taxon>Klosneuvirinae</taxon>
    </lineage>
</organism>
<sequence length="180" mass="20793">MLRATLKNISKLNVIRCAPILKIYPVANKAKLNIIHRSFSQPFIRPFSTINSQNISSIKTEQKKILPIFKNDIIKNQLVERKKQVEQLFELFKDFPKLIGTKIENVNVTYTIKNGKQLVNMSCAILCPDELNYGDKEEIVVKFFNKLTDLKMETADFEFKWSIEKHISVGTLSISFSPKQ</sequence>
<proteinExistence type="predicted"/>
<evidence type="ECO:0000313" key="1">
    <source>
        <dbReference type="EMBL" id="AYV78557.1"/>
    </source>
</evidence>
<reference evidence="1" key="1">
    <citation type="submission" date="2018-10" db="EMBL/GenBank/DDBJ databases">
        <title>Hidden diversity of soil giant viruses.</title>
        <authorList>
            <person name="Schulz F."/>
            <person name="Alteio L."/>
            <person name="Goudeau D."/>
            <person name="Ryan E.M."/>
            <person name="Malmstrom R.R."/>
            <person name="Blanchard J."/>
            <person name="Woyke T."/>
        </authorList>
    </citation>
    <scope>NUCLEOTIDE SEQUENCE</scope>
    <source>
        <strain evidence="1">EDV1</strain>
    </source>
</reference>
<protein>
    <submittedName>
        <fullName evidence="1">Uncharacterized protein</fullName>
    </submittedName>
</protein>
<gene>
    <name evidence="1" type="ORF">Edafosvirus18_6</name>
</gene>
<name>A0A3G4ZUI8_9VIRU</name>